<evidence type="ECO:0000256" key="8">
    <source>
        <dbReference type="ARBA" id="ARBA00022842"/>
    </source>
</evidence>
<comment type="similarity">
    <text evidence="3 10 13">Belongs to the IPP transferase family.</text>
</comment>
<protein>
    <recommendedName>
        <fullName evidence="10">tRNA dimethylallyltransferase</fullName>
        <ecNumber evidence="10">2.5.1.75</ecNumber>
    </recommendedName>
    <alternativeName>
        <fullName evidence="10">Dimethylallyl diphosphate:tRNA dimethylallyltransferase</fullName>
        <shortName evidence="10">DMAPP:tRNA dimethylallyltransferase</shortName>
        <shortName evidence="10">DMATase</shortName>
    </alternativeName>
    <alternativeName>
        <fullName evidence="10">Isopentenyl-diphosphate:tRNA isopentenyltransferase</fullName>
        <shortName evidence="10">IPP transferase</shortName>
        <shortName evidence="10">IPPT</shortName>
        <shortName evidence="10">IPTase</shortName>
    </alternativeName>
</protein>
<dbReference type="GO" id="GO:0052381">
    <property type="term" value="F:tRNA dimethylallyltransferase activity"/>
    <property type="evidence" value="ECO:0007669"/>
    <property type="project" value="UniProtKB-UniRule"/>
</dbReference>
<dbReference type="InterPro" id="IPR027417">
    <property type="entry name" value="P-loop_NTPase"/>
</dbReference>
<feature type="site" description="Interaction with substrate tRNA" evidence="10">
    <location>
        <position position="102"/>
    </location>
</feature>
<dbReference type="InterPro" id="IPR039657">
    <property type="entry name" value="Dimethylallyltransferase"/>
</dbReference>
<dbReference type="GO" id="GO:0006400">
    <property type="term" value="P:tRNA modification"/>
    <property type="evidence" value="ECO:0007669"/>
    <property type="project" value="TreeGrafter"/>
</dbReference>
<keyword evidence="8 10" id="KW-0460">Magnesium</keyword>
<evidence type="ECO:0000256" key="7">
    <source>
        <dbReference type="ARBA" id="ARBA00022840"/>
    </source>
</evidence>
<comment type="cofactor">
    <cofactor evidence="1 10">
        <name>Mg(2+)</name>
        <dbReference type="ChEBI" id="CHEBI:18420"/>
    </cofactor>
</comment>
<feature type="region of interest" description="Interaction with substrate tRNA" evidence="10">
    <location>
        <begin position="36"/>
        <end position="39"/>
    </location>
</feature>
<feature type="site" description="Interaction with substrate tRNA" evidence="10">
    <location>
        <position position="128"/>
    </location>
</feature>
<evidence type="ECO:0000256" key="3">
    <source>
        <dbReference type="ARBA" id="ARBA00005842"/>
    </source>
</evidence>
<dbReference type="Proteomes" id="UP000288197">
    <property type="component" value="Unassembled WGS sequence"/>
</dbReference>
<dbReference type="EC" id="2.5.1.75" evidence="10"/>
<dbReference type="GeneID" id="63145279"/>
<dbReference type="NCBIfam" id="TIGR00174">
    <property type="entry name" value="miaA"/>
    <property type="match status" value="1"/>
</dbReference>
<dbReference type="EMBL" id="NGJX01000002">
    <property type="protein sequence ID" value="RSU04172.1"/>
    <property type="molecule type" value="Genomic_DNA"/>
</dbReference>
<dbReference type="HAMAP" id="MF_00185">
    <property type="entry name" value="IPP_trans"/>
    <property type="match status" value="1"/>
</dbReference>
<keyword evidence="15" id="KW-1185">Reference proteome</keyword>
<dbReference type="PANTHER" id="PTHR11088">
    <property type="entry name" value="TRNA DIMETHYLALLYLTRANSFERASE"/>
    <property type="match status" value="1"/>
</dbReference>
<dbReference type="Pfam" id="PF01715">
    <property type="entry name" value="IPPT"/>
    <property type="match status" value="1"/>
</dbReference>
<evidence type="ECO:0000256" key="12">
    <source>
        <dbReference type="RuleBase" id="RU003784"/>
    </source>
</evidence>
<dbReference type="PANTHER" id="PTHR11088:SF60">
    <property type="entry name" value="TRNA DIMETHYLALLYLTRANSFERASE"/>
    <property type="match status" value="1"/>
</dbReference>
<dbReference type="InterPro" id="IPR018022">
    <property type="entry name" value="IPT"/>
</dbReference>
<evidence type="ECO:0000256" key="1">
    <source>
        <dbReference type="ARBA" id="ARBA00001946"/>
    </source>
</evidence>
<reference evidence="14 15" key="1">
    <citation type="submission" date="2017-05" db="EMBL/GenBank/DDBJ databases">
        <title>Vagococcus spp. assemblies.</title>
        <authorList>
            <person name="Gulvik C.A."/>
        </authorList>
    </citation>
    <scope>NUCLEOTIDE SEQUENCE [LARGE SCALE GENOMIC DNA]</scope>
    <source>
        <strain evidence="14 15">NCFB 2497</strain>
    </source>
</reference>
<evidence type="ECO:0000256" key="4">
    <source>
        <dbReference type="ARBA" id="ARBA00022679"/>
    </source>
</evidence>
<evidence type="ECO:0000313" key="15">
    <source>
        <dbReference type="Proteomes" id="UP000288197"/>
    </source>
</evidence>
<keyword evidence="6 10" id="KW-0547">Nucleotide-binding</keyword>
<comment type="catalytic activity">
    <reaction evidence="9 10 11">
        <text>adenosine(37) in tRNA + dimethylallyl diphosphate = N(6)-dimethylallyladenosine(37) in tRNA + diphosphate</text>
        <dbReference type="Rhea" id="RHEA:26482"/>
        <dbReference type="Rhea" id="RHEA-COMP:10162"/>
        <dbReference type="Rhea" id="RHEA-COMP:10375"/>
        <dbReference type="ChEBI" id="CHEBI:33019"/>
        <dbReference type="ChEBI" id="CHEBI:57623"/>
        <dbReference type="ChEBI" id="CHEBI:74411"/>
        <dbReference type="ChEBI" id="CHEBI:74415"/>
        <dbReference type="EC" id="2.5.1.75"/>
    </reaction>
</comment>
<evidence type="ECO:0000256" key="2">
    <source>
        <dbReference type="ARBA" id="ARBA00003213"/>
    </source>
</evidence>
<name>A0A369B3B5_9ENTE</name>
<evidence type="ECO:0000256" key="11">
    <source>
        <dbReference type="RuleBase" id="RU003783"/>
    </source>
</evidence>
<accession>A0A369B3B5</accession>
<dbReference type="OrthoDB" id="9776390at2"/>
<evidence type="ECO:0000256" key="13">
    <source>
        <dbReference type="RuleBase" id="RU003785"/>
    </source>
</evidence>
<feature type="binding site" evidence="10">
    <location>
        <begin position="13"/>
        <end position="18"/>
    </location>
    <ligand>
        <name>substrate</name>
    </ligand>
</feature>
<sequence>MKKEKLLVIVGPTAVGKTALSVMLAERFSGEIISGDSLQVYKKLDIGTAKVTAEEKRGVPHYLIDVKEATDEYSAFEFKQSAEKAISEISKRNHLAIVAGGTGMYIQSLLFDFNLGAPEENTQDKERRTYWENFAKNNGKEKLWQYLDSIDSRAAASIHLNNEKRVIRAIEVFEKTGISILEQQGIDIKDLSNSPYDVKLIGLETDRELLYERINLRVDIMMEEGLLEEAEYVYSLGEVQSRQGIGYKEFFPYFRGEMDLETVIEKVKQNSRQYAKRQLTWFKNRMTVEWFDLVQHEEEIVKIQNSIEDWLAE</sequence>
<keyword evidence="4 10" id="KW-0808">Transferase</keyword>
<evidence type="ECO:0000256" key="5">
    <source>
        <dbReference type="ARBA" id="ARBA00022694"/>
    </source>
</evidence>
<dbReference type="RefSeq" id="WP_114288586.1">
    <property type="nucleotide sequence ID" value="NZ_CP081461.1"/>
</dbReference>
<dbReference type="SUPFAM" id="SSF52540">
    <property type="entry name" value="P-loop containing nucleoside triphosphate hydrolases"/>
    <property type="match status" value="2"/>
</dbReference>
<feature type="binding site" evidence="10">
    <location>
        <begin position="11"/>
        <end position="18"/>
    </location>
    <ligand>
        <name>ATP</name>
        <dbReference type="ChEBI" id="CHEBI:30616"/>
    </ligand>
</feature>
<gene>
    <name evidence="10" type="primary">miaA</name>
    <name evidence="14" type="ORF">CBF32_02010</name>
</gene>
<evidence type="ECO:0000256" key="6">
    <source>
        <dbReference type="ARBA" id="ARBA00022741"/>
    </source>
</evidence>
<comment type="caution">
    <text evidence="14">The sequence shown here is derived from an EMBL/GenBank/DDBJ whole genome shotgun (WGS) entry which is preliminary data.</text>
</comment>
<proteinExistence type="inferred from homology"/>
<comment type="function">
    <text evidence="2 10 12">Catalyzes the transfer of a dimethylallyl group onto the adenine at position 37 in tRNAs that read codons beginning with uridine, leading to the formation of N6-(dimethylallyl)adenosine (i(6)A).</text>
</comment>
<keyword evidence="7 10" id="KW-0067">ATP-binding</keyword>
<keyword evidence="5 10" id="KW-0819">tRNA processing</keyword>
<comment type="subunit">
    <text evidence="10">Monomer.</text>
</comment>
<evidence type="ECO:0000313" key="14">
    <source>
        <dbReference type="EMBL" id="RSU04172.1"/>
    </source>
</evidence>
<evidence type="ECO:0000256" key="10">
    <source>
        <dbReference type="HAMAP-Rule" id="MF_00185"/>
    </source>
</evidence>
<evidence type="ECO:0000256" key="9">
    <source>
        <dbReference type="ARBA" id="ARBA00049563"/>
    </source>
</evidence>
<dbReference type="GO" id="GO:0005524">
    <property type="term" value="F:ATP binding"/>
    <property type="evidence" value="ECO:0007669"/>
    <property type="project" value="UniProtKB-UniRule"/>
</dbReference>
<organism evidence="14 15">
    <name type="scientific">Vagococcus fluvialis</name>
    <dbReference type="NCBI Taxonomy" id="2738"/>
    <lineage>
        <taxon>Bacteria</taxon>
        <taxon>Bacillati</taxon>
        <taxon>Bacillota</taxon>
        <taxon>Bacilli</taxon>
        <taxon>Lactobacillales</taxon>
        <taxon>Enterococcaceae</taxon>
        <taxon>Vagococcus</taxon>
    </lineage>
</organism>
<dbReference type="AlphaFoldDB" id="A0A369B3B5"/>
<dbReference type="Gene3D" id="3.40.50.300">
    <property type="entry name" value="P-loop containing nucleotide triphosphate hydrolases"/>
    <property type="match status" value="1"/>
</dbReference>
<comment type="caution">
    <text evidence="10">Lacks conserved residue(s) required for the propagation of feature annotation.</text>
</comment>
<dbReference type="Gene3D" id="1.10.20.140">
    <property type="match status" value="1"/>
</dbReference>